<dbReference type="PANTHER" id="PTHR43032:SF2">
    <property type="entry name" value="BLL0505 PROTEIN"/>
    <property type="match status" value="1"/>
</dbReference>
<reference evidence="3 4" key="1">
    <citation type="submission" date="2008-03" db="EMBL/GenBank/DDBJ databases">
        <title>Complete sequence of chromosome of Methylobacterium radiotolerans JCM 2831.</title>
        <authorList>
            <consortium name="US DOE Joint Genome Institute"/>
            <person name="Copeland A."/>
            <person name="Lucas S."/>
            <person name="Lapidus A."/>
            <person name="Glavina del Rio T."/>
            <person name="Dalin E."/>
            <person name="Tice H."/>
            <person name="Bruce D."/>
            <person name="Goodwin L."/>
            <person name="Pitluck S."/>
            <person name="Kiss H."/>
            <person name="Brettin T."/>
            <person name="Detter J.C."/>
            <person name="Han C."/>
            <person name="Kuske C.R."/>
            <person name="Schmutz J."/>
            <person name="Larimer F."/>
            <person name="Land M."/>
            <person name="Hauser L."/>
            <person name="Kyrpides N."/>
            <person name="Mikhailova N."/>
            <person name="Marx C.J."/>
            <person name="Richardson P."/>
        </authorList>
    </citation>
    <scope>NUCLEOTIDE SEQUENCE [LARGE SCALE GENOMIC DNA]</scope>
    <source>
        <strain evidence="4">ATCC 27329 / DSM 1819 / JCM 2831 / NBRC 15690 / NCIMB 10815 / 0-1</strain>
    </source>
</reference>
<dbReference type="KEGG" id="mrd:Mrad2831_1008"/>
<dbReference type="HOGENOM" id="CLU_045520_2_0_5"/>
<dbReference type="Proteomes" id="UP000006589">
    <property type="component" value="Chromosome"/>
</dbReference>
<dbReference type="PANTHER" id="PTHR43032">
    <property type="entry name" value="PROTEIN-METHIONINE-SULFOXIDE REDUCTASE"/>
    <property type="match status" value="1"/>
</dbReference>
<name>B1M0P7_METRJ</name>
<proteinExistence type="predicted"/>
<dbReference type="Gene3D" id="3.90.420.10">
    <property type="entry name" value="Oxidoreductase, molybdopterin-binding domain"/>
    <property type="match status" value="1"/>
</dbReference>
<feature type="region of interest" description="Disordered" evidence="1">
    <location>
        <begin position="209"/>
        <end position="233"/>
    </location>
</feature>
<dbReference type="Pfam" id="PF00174">
    <property type="entry name" value="Oxidored_molyb"/>
    <property type="match status" value="2"/>
</dbReference>
<evidence type="ECO:0000313" key="3">
    <source>
        <dbReference type="EMBL" id="ACB23017.1"/>
    </source>
</evidence>
<feature type="domain" description="Oxidoreductase molybdopterin-binding" evidence="2">
    <location>
        <begin position="91"/>
        <end position="166"/>
    </location>
</feature>
<sequence length="319" mass="34611">MILHRRKLLTAGAGLMGTALLGGCDRFAGSETGRRTLQVGEDANQYVQRLLMSPATLAREFPASMISPWFKPNGTIDPPDRAYRALAAQKFSDFRLTVDGLVQTPLSLSLADLRALPARTQITRHDCVEGWSCIGQWSGVPLAEVLKKAGLKPQARFAVFHCADTLEFEAGPKGGGKGRDQGASLWRPTHPGAVRAAYIRLAAADDWGGPATATDAPKDDWGQGSPAPEPEPAGIPIRYYESIDLYDAVNPQTILAYDLNGKPLPVSNGAPLRLRVERQLGYKQAKYVMRVEMVESLAGIGQGSGGYWEDRGYEWYAGI</sequence>
<dbReference type="SUPFAM" id="SSF56524">
    <property type="entry name" value="Oxidoreductase molybdopterin-binding domain"/>
    <property type="match status" value="1"/>
</dbReference>
<dbReference type="RefSeq" id="WP_012318010.1">
    <property type="nucleotide sequence ID" value="NC_010505.1"/>
</dbReference>
<dbReference type="PROSITE" id="PS51257">
    <property type="entry name" value="PROKAR_LIPOPROTEIN"/>
    <property type="match status" value="1"/>
</dbReference>
<dbReference type="GeneID" id="6137025"/>
<dbReference type="InterPro" id="IPR036374">
    <property type="entry name" value="OxRdtase_Mopterin-bd_sf"/>
</dbReference>
<dbReference type="eggNOG" id="COG2041">
    <property type="taxonomic scope" value="Bacteria"/>
</dbReference>
<dbReference type="OrthoDB" id="9795587at2"/>
<evidence type="ECO:0000256" key="1">
    <source>
        <dbReference type="SAM" id="MobiDB-lite"/>
    </source>
</evidence>
<dbReference type="AlphaFoldDB" id="B1M0P7"/>
<gene>
    <name evidence="3" type="ordered locus">Mrad2831_1008</name>
</gene>
<dbReference type="InterPro" id="IPR000572">
    <property type="entry name" value="OxRdtase_Mopterin-bd_dom"/>
</dbReference>
<accession>B1M0P7</accession>
<organism evidence="3 4">
    <name type="scientific">Methylobacterium radiotolerans (strain ATCC 27329 / DSM 1819 / JCM 2831 / NBRC 15690 / NCIMB 10815 / 0-1)</name>
    <dbReference type="NCBI Taxonomy" id="426355"/>
    <lineage>
        <taxon>Bacteria</taxon>
        <taxon>Pseudomonadati</taxon>
        <taxon>Pseudomonadota</taxon>
        <taxon>Alphaproteobacteria</taxon>
        <taxon>Hyphomicrobiales</taxon>
        <taxon>Methylobacteriaceae</taxon>
        <taxon>Methylobacterium</taxon>
    </lineage>
</organism>
<evidence type="ECO:0000313" key="4">
    <source>
        <dbReference type="Proteomes" id="UP000006589"/>
    </source>
</evidence>
<dbReference type="STRING" id="426355.Mrad2831_1008"/>
<dbReference type="PATRIC" id="fig|426355.14.peg.1049"/>
<evidence type="ECO:0000259" key="2">
    <source>
        <dbReference type="Pfam" id="PF00174"/>
    </source>
</evidence>
<feature type="domain" description="Oxidoreductase molybdopterin-binding" evidence="2">
    <location>
        <begin position="238"/>
        <end position="295"/>
    </location>
</feature>
<dbReference type="EMBL" id="CP001001">
    <property type="protein sequence ID" value="ACB23017.1"/>
    <property type="molecule type" value="Genomic_DNA"/>
</dbReference>
<protein>
    <submittedName>
        <fullName evidence="3">Oxidoreductase molybdopterin binding</fullName>
    </submittedName>
</protein>